<proteinExistence type="predicted"/>
<evidence type="ECO:0000313" key="2">
    <source>
        <dbReference type="EMBL" id="MBC2473920.1"/>
    </source>
</evidence>
<dbReference type="RefSeq" id="WP_171779933.1">
    <property type="nucleotide sequence ID" value="NZ_JABAGV010000007.1"/>
</dbReference>
<organism evidence="2 3">
    <name type="scientific">Clostridium beijerinckii</name>
    <name type="common">Clostridium MP</name>
    <dbReference type="NCBI Taxonomy" id="1520"/>
    <lineage>
        <taxon>Bacteria</taxon>
        <taxon>Bacillati</taxon>
        <taxon>Bacillota</taxon>
        <taxon>Clostridia</taxon>
        <taxon>Eubacteriales</taxon>
        <taxon>Clostridiaceae</taxon>
        <taxon>Clostridium</taxon>
    </lineage>
</organism>
<dbReference type="InterPro" id="IPR004919">
    <property type="entry name" value="GmrSD_N"/>
</dbReference>
<evidence type="ECO:0000259" key="1">
    <source>
        <dbReference type="Pfam" id="PF03235"/>
    </source>
</evidence>
<name>A0AAW3W4S9_CLOBE</name>
<comment type="caution">
    <text evidence="2">The sequence shown here is derived from an EMBL/GenBank/DDBJ whole genome shotgun (WGS) entry which is preliminary data.</text>
</comment>
<feature type="domain" description="GmrSD restriction endonucleases N-terminal" evidence="1">
    <location>
        <begin position="12"/>
        <end position="162"/>
    </location>
</feature>
<evidence type="ECO:0000313" key="3">
    <source>
        <dbReference type="Proteomes" id="UP001194098"/>
    </source>
</evidence>
<protein>
    <submittedName>
        <fullName evidence="2">DUF262 domain-containing protein</fullName>
    </submittedName>
</protein>
<reference evidence="2" key="2">
    <citation type="journal article" date="2022" name="Nat. Biotechnol.">
        <title>Carbon-negative production of acetone and isopropanol by gas fermentation at industrial pilot scale.</title>
        <authorList>
            <person name="Liew F.E."/>
            <person name="Nogle R."/>
            <person name="Abdalla T."/>
            <person name="Rasor B.J."/>
            <person name="Canter C."/>
            <person name="Jensen R.O."/>
            <person name="Wang L."/>
            <person name="Strutz J."/>
            <person name="Chirania P."/>
            <person name="De Tissera S."/>
            <person name="Mueller A.P."/>
            <person name="Ruan Z."/>
            <person name="Gao A."/>
            <person name="Tran L."/>
            <person name="Engle N.L."/>
            <person name="Bromley J.C."/>
            <person name="Daniell J."/>
            <person name="Conrado R."/>
            <person name="Tschaplinski T.J."/>
            <person name="Giannone R.J."/>
            <person name="Hettich R.L."/>
            <person name="Karim A.S."/>
            <person name="Simpson S.D."/>
            <person name="Brown S.D."/>
            <person name="Leang C."/>
            <person name="Jewett M.C."/>
            <person name="Kopke M."/>
        </authorList>
    </citation>
    <scope>NUCLEOTIDE SEQUENCE</scope>
    <source>
        <strain evidence="2">DJ015</strain>
    </source>
</reference>
<dbReference type="PANTHER" id="PTHR39639">
    <property type="entry name" value="CHROMOSOME 16, WHOLE GENOME SHOTGUN SEQUENCE"/>
    <property type="match status" value="1"/>
</dbReference>
<accession>A0AAW3W4S9</accession>
<dbReference type="AlphaFoldDB" id="A0AAW3W4S9"/>
<dbReference type="PANTHER" id="PTHR39639:SF1">
    <property type="entry name" value="DUF262 DOMAIN-CONTAINING PROTEIN"/>
    <property type="match status" value="1"/>
</dbReference>
<dbReference type="Pfam" id="PF03235">
    <property type="entry name" value="GmrSD_N"/>
    <property type="match status" value="1"/>
</dbReference>
<dbReference type="EMBL" id="JABAGV010000007">
    <property type="protein sequence ID" value="MBC2473920.1"/>
    <property type="molecule type" value="Genomic_DNA"/>
</dbReference>
<sequence length="329" mass="38445">MKKFSVPKSVRKLVQSIGKNKILFNHPMQRKPDQWSEEQKNLLIHSLLSDYPIPPLYAIKNQSEDNEYSILDGKQRLTVISSYVNDEWSLSDDIPEVVIDDVEYNICGLKFSELNEDVRRDLEDATLLLYILEECTEEEIEEVFYRLNNGTALTKDQKARARLGSELVEFVDEILELEFFKEKASFTKGQLRRAEDQTCVLQTLMLITGHKFTKFGNDDLLKFVEAYSKNYRKEELELCKNLFTKLGKAFKEKNKLLKKINIPMFIIALKTAEDNGISFNKFTEWINNFVNTYEKQVEYTSLCNSNTTNREKVNKRLAIMCNSLIEYTM</sequence>
<dbReference type="Proteomes" id="UP001194098">
    <property type="component" value="Unassembled WGS sequence"/>
</dbReference>
<reference evidence="2" key="1">
    <citation type="submission" date="2020-04" db="EMBL/GenBank/DDBJ databases">
        <authorList>
            <person name="Brown S."/>
        </authorList>
    </citation>
    <scope>NUCLEOTIDE SEQUENCE</scope>
    <source>
        <strain evidence="2">DJ015</strain>
    </source>
</reference>
<gene>
    <name evidence="2" type="ORF">HGI39_04185</name>
</gene>